<evidence type="ECO:0000313" key="3">
    <source>
        <dbReference type="EMBL" id="EFC44520.1"/>
    </source>
</evidence>
<feature type="compositionally biased region" description="Low complexity" evidence="2">
    <location>
        <begin position="392"/>
        <end position="405"/>
    </location>
</feature>
<gene>
    <name evidence="3" type="ORF">NAEGRDRAFT_67724</name>
</gene>
<dbReference type="GeneID" id="8850154"/>
<feature type="region of interest" description="Disordered" evidence="2">
    <location>
        <begin position="380"/>
        <end position="412"/>
    </location>
</feature>
<feature type="region of interest" description="Disordered" evidence="2">
    <location>
        <begin position="609"/>
        <end position="654"/>
    </location>
</feature>
<proteinExistence type="predicted"/>
<protein>
    <submittedName>
        <fullName evidence="3">Predicted protein</fullName>
    </submittedName>
</protein>
<evidence type="ECO:0000256" key="2">
    <source>
        <dbReference type="SAM" id="MobiDB-lite"/>
    </source>
</evidence>
<dbReference type="AlphaFoldDB" id="D2VFS2"/>
<accession>D2VFS2</accession>
<dbReference type="Proteomes" id="UP000006671">
    <property type="component" value="Unassembled WGS sequence"/>
</dbReference>
<organism evidence="4">
    <name type="scientific">Naegleria gruberi</name>
    <name type="common">Amoeba</name>
    <dbReference type="NCBI Taxonomy" id="5762"/>
    <lineage>
        <taxon>Eukaryota</taxon>
        <taxon>Discoba</taxon>
        <taxon>Heterolobosea</taxon>
        <taxon>Tetramitia</taxon>
        <taxon>Eutetramitia</taxon>
        <taxon>Vahlkampfiidae</taxon>
        <taxon>Naegleria</taxon>
    </lineage>
</organism>
<dbReference type="InParanoid" id="D2VFS2"/>
<keyword evidence="1" id="KW-0175">Coiled coil</keyword>
<dbReference type="RefSeq" id="XP_002677264.1">
    <property type="nucleotide sequence ID" value="XM_002677218.1"/>
</dbReference>
<feature type="compositionally biased region" description="Polar residues" evidence="2">
    <location>
        <begin position="617"/>
        <end position="639"/>
    </location>
</feature>
<dbReference type="EMBL" id="GG738868">
    <property type="protein sequence ID" value="EFC44520.1"/>
    <property type="molecule type" value="Genomic_DNA"/>
</dbReference>
<sequence length="710" mass="81170">MNTLITSDEDMEYETESSLRKLNVLNSKRRFSFQSSSEAGDNFSTGSSVTSFKRPSTPQPTRANASKELSRERPSSSRGARPNSAPKKSHRLTHSAPVQPPNIPTLKMLNNQPLPTFDDEQTMSLKRDARAIDDLKLVLAEEQTENIRLEKSNEALRNEIISLKTQIKNLNLDCETFRTANENLLAEAEENKKKFDRIQRNYRNIQQLYKEEKQKRITIEENRVELQKQVSKMRVALHQHKSKLEIDHREKTQTFDMVKEQHDQTKNDINVLLEYISVMEQYNIQQQKQFEELSTILEGTRQEEVKEITQSILSSRSSVSEQNPELTEKVKSILETYNPERSGKKNSRMRGNPNVRNFNDFRHLAHSKANCSTYHWETSLRHGGDSKKQQGVSNMNSNVYVSSPNTSNIIPSLEPRRLPQVGQNITPPQQPIVQQPRLNAITIPSVSPEKQKSLQGENPQPASGSSNIFKIIEEQSQNLITQLKSNESFNNSYEDKVDYLTSFEDTHTDYSTNYNYNRFGVNVLSSSENLFSFTPTKDEEIAVVTDTQPTPTMDVIEMDEQPPITSNDDPLNASTTSSKDNFFSKLSPQEIHHLLSELVKQQQIMSTTTTSVSSSTLEHSATTNTSTTLHSRSDSNTTNDDMKIKEESSLEPSTEEEVDIKLTRDIHFPSPEQNILNTSPYKNEREMIVKQRLHERLALERRKMGVGLDM</sequence>
<feature type="coiled-coil region" evidence="1">
    <location>
        <begin position="132"/>
        <end position="229"/>
    </location>
</feature>
<feature type="compositionally biased region" description="Polar residues" evidence="2">
    <location>
        <begin position="32"/>
        <end position="64"/>
    </location>
</feature>
<feature type="region of interest" description="Disordered" evidence="2">
    <location>
        <begin position="32"/>
        <end position="111"/>
    </location>
</feature>
<dbReference type="VEuPathDB" id="AmoebaDB:NAEGRDRAFT_67724"/>
<evidence type="ECO:0000313" key="4">
    <source>
        <dbReference type="Proteomes" id="UP000006671"/>
    </source>
</evidence>
<reference evidence="3 4" key="1">
    <citation type="journal article" date="2010" name="Cell">
        <title>The genome of Naegleria gruberi illuminates early eukaryotic versatility.</title>
        <authorList>
            <person name="Fritz-Laylin L.K."/>
            <person name="Prochnik S.E."/>
            <person name="Ginger M.L."/>
            <person name="Dacks J.B."/>
            <person name="Carpenter M.L."/>
            <person name="Field M.C."/>
            <person name="Kuo A."/>
            <person name="Paredez A."/>
            <person name="Chapman J."/>
            <person name="Pham J."/>
            <person name="Shu S."/>
            <person name="Neupane R."/>
            <person name="Cipriano M."/>
            <person name="Mancuso J."/>
            <person name="Tu H."/>
            <person name="Salamov A."/>
            <person name="Lindquist E."/>
            <person name="Shapiro H."/>
            <person name="Lucas S."/>
            <person name="Grigoriev I.V."/>
            <person name="Cande W.Z."/>
            <person name="Fulton C."/>
            <person name="Rokhsar D.S."/>
            <person name="Dawson S.C."/>
        </authorList>
    </citation>
    <scope>NUCLEOTIDE SEQUENCE [LARGE SCALE GENOMIC DNA]</scope>
    <source>
        <strain evidence="3 4">NEG-M</strain>
    </source>
</reference>
<keyword evidence="4" id="KW-1185">Reference proteome</keyword>
<evidence type="ECO:0000256" key="1">
    <source>
        <dbReference type="SAM" id="Coils"/>
    </source>
</evidence>
<name>D2VFS2_NAEGR</name>
<dbReference type="KEGG" id="ngr:NAEGRDRAFT_67724"/>